<feature type="coiled-coil region" evidence="1">
    <location>
        <begin position="541"/>
        <end position="568"/>
    </location>
</feature>
<keyword evidence="1" id="KW-0175">Coiled coil</keyword>
<comment type="caution">
    <text evidence="3">The sequence shown here is derived from an EMBL/GenBank/DDBJ whole genome shotgun (WGS) entry which is preliminary data.</text>
</comment>
<feature type="chain" id="PRO_5043676304" evidence="2">
    <location>
        <begin position="22"/>
        <end position="854"/>
    </location>
</feature>
<dbReference type="Proteomes" id="UP001311799">
    <property type="component" value="Unassembled WGS sequence"/>
</dbReference>
<proteinExistence type="predicted"/>
<keyword evidence="2" id="KW-0732">Signal</keyword>
<evidence type="ECO:0000256" key="2">
    <source>
        <dbReference type="SAM" id="SignalP"/>
    </source>
</evidence>
<name>A0AAV9Y2W3_9CRYT</name>
<protein>
    <submittedName>
        <fullName evidence="3">Uncharacterized protein</fullName>
    </submittedName>
</protein>
<organism evidence="3 4">
    <name type="scientific">Cryptosporidium xiaoi</name>
    <dbReference type="NCBI Taxonomy" id="659607"/>
    <lineage>
        <taxon>Eukaryota</taxon>
        <taxon>Sar</taxon>
        <taxon>Alveolata</taxon>
        <taxon>Apicomplexa</taxon>
        <taxon>Conoidasida</taxon>
        <taxon>Coccidia</taxon>
        <taxon>Eucoccidiorida</taxon>
        <taxon>Eimeriorina</taxon>
        <taxon>Cryptosporidiidae</taxon>
        <taxon>Cryptosporidium</taxon>
    </lineage>
</organism>
<gene>
    <name evidence="3" type="ORF">RS030_132052</name>
</gene>
<accession>A0AAV9Y2W3</accession>
<keyword evidence="4" id="KW-1185">Reference proteome</keyword>
<dbReference type="EMBL" id="JAWDEY010000004">
    <property type="protein sequence ID" value="KAK6590785.1"/>
    <property type="molecule type" value="Genomic_DNA"/>
</dbReference>
<evidence type="ECO:0000256" key="1">
    <source>
        <dbReference type="SAM" id="Coils"/>
    </source>
</evidence>
<evidence type="ECO:0000313" key="4">
    <source>
        <dbReference type="Proteomes" id="UP001311799"/>
    </source>
</evidence>
<reference evidence="3 4" key="1">
    <citation type="submission" date="2023-10" db="EMBL/GenBank/DDBJ databases">
        <title>Comparative genomics analysis reveals potential genetic determinants of host preference in Cryptosporidium xiaoi.</title>
        <authorList>
            <person name="Xiao L."/>
            <person name="Li J."/>
        </authorList>
    </citation>
    <scope>NUCLEOTIDE SEQUENCE [LARGE SCALE GENOMIC DNA]</scope>
    <source>
        <strain evidence="3 4">52996</strain>
    </source>
</reference>
<feature type="signal peptide" evidence="2">
    <location>
        <begin position="1"/>
        <end position="21"/>
    </location>
</feature>
<dbReference type="AlphaFoldDB" id="A0AAV9Y2W3"/>
<evidence type="ECO:0000313" key="3">
    <source>
        <dbReference type="EMBL" id="KAK6590785.1"/>
    </source>
</evidence>
<sequence length="854" mass="94714">MENAFFAFIFFFASIVGVSYGFSDFFDPTSLLTNEHVNDSLIDSWEDPLNYLSLNGDNVFFDLLNKTNFMAIKSLFPLNPLNSISEEVIIRCIKYEGIVYSPEICPNLECNKVPLSTDYKYYNSSSSSTIRVALSDENILLGSAIYTFETSIIQSINLINKFVVNFRVENPESNCKVSIRLVTLSYREESSTPVLRGSSFLSVEVSIVPGKTLYSVDIVGLFSSLPNEFDIKKVTILVSPSTLSMKLNFINEVYSVARFYINIDSIPFYSYGGIGERAIQQNKLIQARSYSVFGRSIIDPDSEEKARFNDYCPKVMDGQCLVQITSLGTTKAMGIFGFQLSLAGVLFSIRRAKIYIPVSVFKGKGNVSTDIYISLLRPNFSVAKLNYGEFIKSFEEPLNTIKVPFSLEGGVKTLIVDITKLFNGISNLSLGNVYIALYLPDNYIGAIFTSNKAKLTYQYDPSNTYQSMKYLNSTTFSNSNIASMCTVFLNENGKVVNFDSLSVENIVSNQQSISGNSALVSQFSIPFITTQSLLGMNFTLIDKSTNTNEEIQNEMEAVNNLRNSNESDAIIYETIDYTLHLVRPIEILSISEKGELETISSIDFKLNVGGQTKIDVLKLVSDAITQREFNVGLISFLVTPKSDVHDKNITLSLPFIEIIWNPGLALSNGKISGGSHETVLNNTMFGQLEKGKWTSSSTTSFVNINSVGLLLFDFSKIPCLNTITSANAIIEFSKFTSNGEFNIFLMDKFDWDSSFTNENQSFFDDPTKKYSRNTAIPPTLLSVPLVVDRDSAMSIEVSLIGILGFGATSGIINPSKTVIAISANSNDSELSMKSMEIEIKCSLNDGVYYDTAIV</sequence>